<dbReference type="InterPro" id="IPR033728">
    <property type="entry name" value="ThrRS_core"/>
</dbReference>
<gene>
    <name evidence="14 16" type="primary">thrS</name>
    <name evidence="16" type="ordered locus">trd_1067</name>
</gene>
<evidence type="ECO:0000256" key="5">
    <source>
        <dbReference type="ARBA" id="ARBA00022598"/>
    </source>
</evidence>
<sequence length="596" mass="69335">MSDLTKEMDLAVAPESEHELDLARMRHSCAHVMAQAVLELFPGAKLGIGPAIADGFYYDFDLPRPLTPEDLEHIERRMEEIKAAAYPFVRRVVTREEARELFRDQPYKLELIAEFPPDEVITTYTHDGFTDLCRGPHVRDTSQIGFFKLLRVSGAYWRGDERRPQLQRIYGTSWPTREQLDAYLHRLEEAERRDHRRLGRELELFHFDPTAPGMPYWLPKGLKILNLLLDFWRQEHEKRGYQEIAAPLINDKSLWEVSGHWDHYRENMFLIQLDEHLTYGVKPMNCPNAMIVYNLKKRSYRDLPLRLSDCDILHRYERSGTLHGLLRVRKFQQDDAHIFVTEDQIEEEFARILEIAQLFYGIFGLRYTLRLGTRPADFMGDPETWDKAEAALQRILDRHAGPGNYLIGEGEGAFYGPKIDILMEDALGRQWQTGTIQLDFQLPRRFGCTYTDRDGTEKTPVVIHRVIYGSLERFIGILIEHFAGAFPVWLAPVQATIIPIADRHLPYAYRVRDRLRDAGLRVEVDDGDERMQAKIRSAQLQKIPYMLVVGDREVNEESLAVRLRTNENIGSMSIERFITMVQRLVAEKSLELVTDV</sequence>
<evidence type="ECO:0000256" key="8">
    <source>
        <dbReference type="ARBA" id="ARBA00022833"/>
    </source>
</evidence>
<dbReference type="SMART" id="SM00863">
    <property type="entry name" value="tRNA_SAD"/>
    <property type="match status" value="1"/>
</dbReference>
<comment type="similarity">
    <text evidence="2 14">Belongs to the class-II aminoacyl-tRNA synthetase family.</text>
</comment>
<evidence type="ECO:0000313" key="17">
    <source>
        <dbReference type="Proteomes" id="UP000000447"/>
    </source>
</evidence>
<dbReference type="FunFam" id="3.30.930.10:FF:000019">
    <property type="entry name" value="Threonine--tRNA ligase"/>
    <property type="match status" value="1"/>
</dbReference>
<dbReference type="AlphaFoldDB" id="B9L0J6"/>
<comment type="subunit">
    <text evidence="14">Homodimer.</text>
</comment>
<evidence type="ECO:0000259" key="15">
    <source>
        <dbReference type="PROSITE" id="PS50862"/>
    </source>
</evidence>
<dbReference type="InterPro" id="IPR004154">
    <property type="entry name" value="Anticodon-bd"/>
</dbReference>
<dbReference type="CDD" id="cd00771">
    <property type="entry name" value="ThrRS_core"/>
    <property type="match status" value="1"/>
</dbReference>
<dbReference type="Gene3D" id="3.40.50.800">
    <property type="entry name" value="Anticodon-binding domain"/>
    <property type="match status" value="1"/>
</dbReference>
<evidence type="ECO:0000256" key="13">
    <source>
        <dbReference type="ARBA" id="ARBA00049515"/>
    </source>
</evidence>
<keyword evidence="11 14" id="KW-0648">Protein biosynthesis</keyword>
<dbReference type="GO" id="GO:0004829">
    <property type="term" value="F:threonine-tRNA ligase activity"/>
    <property type="evidence" value="ECO:0007669"/>
    <property type="project" value="UniProtKB-UniRule"/>
</dbReference>
<dbReference type="CDD" id="cd00860">
    <property type="entry name" value="ThrRS_anticodon"/>
    <property type="match status" value="1"/>
</dbReference>
<keyword evidence="10 14" id="KW-0694">RNA-binding</keyword>
<feature type="binding site" evidence="14">
    <location>
        <position position="464"/>
    </location>
    <ligand>
        <name>Zn(2+)</name>
        <dbReference type="ChEBI" id="CHEBI:29105"/>
        <note>catalytic</note>
    </ligand>
</feature>
<dbReference type="EC" id="6.1.1.3" evidence="14"/>
<dbReference type="Gene3D" id="3.30.980.10">
    <property type="entry name" value="Threonyl-trna Synthetase, Chain A, domain 2"/>
    <property type="match status" value="1"/>
</dbReference>
<dbReference type="KEGG" id="tro:trd_1067"/>
<dbReference type="SUPFAM" id="SSF52954">
    <property type="entry name" value="Class II aaRS ABD-related"/>
    <property type="match status" value="1"/>
</dbReference>
<evidence type="ECO:0000256" key="14">
    <source>
        <dbReference type="HAMAP-Rule" id="MF_00184"/>
    </source>
</evidence>
<dbReference type="InterPro" id="IPR002320">
    <property type="entry name" value="Thr-tRNA-ligase_IIa"/>
</dbReference>
<evidence type="ECO:0000256" key="6">
    <source>
        <dbReference type="ARBA" id="ARBA00022723"/>
    </source>
</evidence>
<dbReference type="Pfam" id="PF07973">
    <property type="entry name" value="tRNA_SAD"/>
    <property type="match status" value="1"/>
</dbReference>
<dbReference type="STRING" id="309801.trd_1067"/>
<dbReference type="FunFam" id="3.30.980.10:FF:000005">
    <property type="entry name" value="Threonyl-tRNA synthetase, mitochondrial"/>
    <property type="match status" value="1"/>
</dbReference>
<keyword evidence="6 14" id="KW-0479">Metal-binding</keyword>
<dbReference type="FunFam" id="3.30.54.20:FF:000002">
    <property type="entry name" value="Threonine--tRNA ligase"/>
    <property type="match status" value="1"/>
</dbReference>
<dbReference type="FunFam" id="3.40.50.800:FF:000001">
    <property type="entry name" value="Threonine--tRNA ligase"/>
    <property type="match status" value="1"/>
</dbReference>
<evidence type="ECO:0000256" key="4">
    <source>
        <dbReference type="ARBA" id="ARBA00022555"/>
    </source>
</evidence>
<dbReference type="GO" id="GO:0005524">
    <property type="term" value="F:ATP binding"/>
    <property type="evidence" value="ECO:0007669"/>
    <property type="project" value="UniProtKB-UniRule"/>
</dbReference>
<dbReference type="Gene3D" id="3.30.54.20">
    <property type="match status" value="1"/>
</dbReference>
<dbReference type="PANTHER" id="PTHR11451">
    <property type="entry name" value="THREONINE-TRNA LIGASE"/>
    <property type="match status" value="1"/>
</dbReference>
<dbReference type="RefSeq" id="WP_015922020.1">
    <property type="nucleotide sequence ID" value="NC_011959.1"/>
</dbReference>
<dbReference type="eggNOG" id="COG0441">
    <property type="taxonomic scope" value="Bacteria"/>
</dbReference>
<proteinExistence type="inferred from homology"/>
<dbReference type="InterPro" id="IPR045864">
    <property type="entry name" value="aa-tRNA-synth_II/BPL/LPL"/>
</dbReference>
<dbReference type="InterPro" id="IPR036621">
    <property type="entry name" value="Anticodon-bd_dom_sf"/>
</dbReference>
<comment type="cofactor">
    <cofactor evidence="14">
        <name>Zn(2+)</name>
        <dbReference type="ChEBI" id="CHEBI:29105"/>
    </cofactor>
    <text evidence="14">Binds 1 zinc ion per subunit.</text>
</comment>
<dbReference type="OrthoDB" id="9802304at2"/>
<dbReference type="Proteomes" id="UP000000447">
    <property type="component" value="Chromosome"/>
</dbReference>
<name>B9L0J6_THERP</name>
<dbReference type="HOGENOM" id="CLU_008554_0_1_0"/>
<dbReference type="SUPFAM" id="SSF55681">
    <property type="entry name" value="Class II aaRS and biotin synthetases"/>
    <property type="match status" value="1"/>
</dbReference>
<evidence type="ECO:0000256" key="11">
    <source>
        <dbReference type="ARBA" id="ARBA00022917"/>
    </source>
</evidence>
<evidence type="ECO:0000256" key="12">
    <source>
        <dbReference type="ARBA" id="ARBA00023146"/>
    </source>
</evidence>
<evidence type="ECO:0000313" key="16">
    <source>
        <dbReference type="EMBL" id="ACM05629.1"/>
    </source>
</evidence>
<dbReference type="Pfam" id="PF00587">
    <property type="entry name" value="tRNA-synt_2b"/>
    <property type="match status" value="1"/>
</dbReference>
<dbReference type="Pfam" id="PF03129">
    <property type="entry name" value="HGTP_anticodon"/>
    <property type="match status" value="1"/>
</dbReference>
<keyword evidence="7 14" id="KW-0547">Nucleotide-binding</keyword>
<dbReference type="InterPro" id="IPR047246">
    <property type="entry name" value="ThrRS_anticodon"/>
</dbReference>
<keyword evidence="4 14" id="KW-0820">tRNA-binding</keyword>
<organism evidence="16 17">
    <name type="scientific">Thermomicrobium roseum (strain ATCC 27502 / DSM 5159 / P-2)</name>
    <dbReference type="NCBI Taxonomy" id="309801"/>
    <lineage>
        <taxon>Bacteria</taxon>
        <taxon>Pseudomonadati</taxon>
        <taxon>Thermomicrobiota</taxon>
        <taxon>Thermomicrobia</taxon>
        <taxon>Thermomicrobiales</taxon>
        <taxon>Thermomicrobiaceae</taxon>
        <taxon>Thermomicrobium</taxon>
    </lineage>
</organism>
<feature type="binding site" evidence="14">
    <location>
        <position position="337"/>
    </location>
    <ligand>
        <name>Zn(2+)</name>
        <dbReference type="ChEBI" id="CHEBI:29105"/>
        <note>catalytic</note>
    </ligand>
</feature>
<keyword evidence="3 14" id="KW-0963">Cytoplasm</keyword>
<keyword evidence="5 14" id="KW-0436">Ligase</keyword>
<dbReference type="InterPro" id="IPR012947">
    <property type="entry name" value="tRNA_SAD"/>
</dbReference>
<dbReference type="GO" id="GO:0006435">
    <property type="term" value="P:threonyl-tRNA aminoacylation"/>
    <property type="evidence" value="ECO:0007669"/>
    <property type="project" value="UniProtKB-UniRule"/>
</dbReference>
<dbReference type="PROSITE" id="PS50862">
    <property type="entry name" value="AA_TRNA_LIGASE_II"/>
    <property type="match status" value="1"/>
</dbReference>
<evidence type="ECO:0000256" key="3">
    <source>
        <dbReference type="ARBA" id="ARBA00022490"/>
    </source>
</evidence>
<feature type="binding site" evidence="14">
    <location>
        <position position="286"/>
    </location>
    <ligand>
        <name>Zn(2+)</name>
        <dbReference type="ChEBI" id="CHEBI:29105"/>
        <note>catalytic</note>
    </ligand>
</feature>
<keyword evidence="12 14" id="KW-0030">Aminoacyl-tRNA synthetase</keyword>
<dbReference type="GO" id="GO:0000049">
    <property type="term" value="F:tRNA binding"/>
    <property type="evidence" value="ECO:0007669"/>
    <property type="project" value="UniProtKB-KW"/>
</dbReference>
<keyword evidence="8 14" id="KW-0862">Zinc</keyword>
<dbReference type="HAMAP" id="MF_00184">
    <property type="entry name" value="Thr_tRNA_synth"/>
    <property type="match status" value="1"/>
</dbReference>
<evidence type="ECO:0000256" key="10">
    <source>
        <dbReference type="ARBA" id="ARBA00022884"/>
    </source>
</evidence>
<keyword evidence="9 14" id="KW-0067">ATP-binding</keyword>
<evidence type="ECO:0000256" key="7">
    <source>
        <dbReference type="ARBA" id="ARBA00022741"/>
    </source>
</evidence>
<dbReference type="EMBL" id="CP001275">
    <property type="protein sequence ID" value="ACM05629.1"/>
    <property type="molecule type" value="Genomic_DNA"/>
</dbReference>
<dbReference type="InterPro" id="IPR002314">
    <property type="entry name" value="aa-tRNA-synt_IIb"/>
</dbReference>
<dbReference type="PRINTS" id="PR01047">
    <property type="entry name" value="TRNASYNTHTHR"/>
</dbReference>
<comment type="caution">
    <text evidence="14">Lacks conserved residue(s) required for the propagation of feature annotation.</text>
</comment>
<evidence type="ECO:0000256" key="2">
    <source>
        <dbReference type="ARBA" id="ARBA00008226"/>
    </source>
</evidence>
<keyword evidence="17" id="KW-1185">Reference proteome</keyword>
<dbReference type="GO" id="GO:0005737">
    <property type="term" value="C:cytoplasm"/>
    <property type="evidence" value="ECO:0007669"/>
    <property type="project" value="UniProtKB-SubCell"/>
</dbReference>
<evidence type="ECO:0000256" key="1">
    <source>
        <dbReference type="ARBA" id="ARBA00004496"/>
    </source>
</evidence>
<accession>B9L0J6</accession>
<dbReference type="SUPFAM" id="SSF55186">
    <property type="entry name" value="ThrRS/AlaRS common domain"/>
    <property type="match status" value="1"/>
</dbReference>
<dbReference type="NCBIfam" id="TIGR00418">
    <property type="entry name" value="thrS"/>
    <property type="match status" value="1"/>
</dbReference>
<comment type="catalytic activity">
    <reaction evidence="13 14">
        <text>tRNA(Thr) + L-threonine + ATP = L-threonyl-tRNA(Thr) + AMP + diphosphate + H(+)</text>
        <dbReference type="Rhea" id="RHEA:24624"/>
        <dbReference type="Rhea" id="RHEA-COMP:9670"/>
        <dbReference type="Rhea" id="RHEA-COMP:9704"/>
        <dbReference type="ChEBI" id="CHEBI:15378"/>
        <dbReference type="ChEBI" id="CHEBI:30616"/>
        <dbReference type="ChEBI" id="CHEBI:33019"/>
        <dbReference type="ChEBI" id="CHEBI:57926"/>
        <dbReference type="ChEBI" id="CHEBI:78442"/>
        <dbReference type="ChEBI" id="CHEBI:78534"/>
        <dbReference type="ChEBI" id="CHEBI:456215"/>
        <dbReference type="EC" id="6.1.1.3"/>
    </reaction>
</comment>
<dbReference type="PANTHER" id="PTHR11451:SF44">
    <property type="entry name" value="THREONINE--TRNA LIGASE, CHLOROPLASTIC_MITOCHONDRIAL 2"/>
    <property type="match status" value="1"/>
</dbReference>
<dbReference type="InterPro" id="IPR018163">
    <property type="entry name" value="Thr/Ala-tRNA-synth_IIc_edit"/>
</dbReference>
<dbReference type="Gene3D" id="3.30.930.10">
    <property type="entry name" value="Bira Bifunctional Protein, Domain 2"/>
    <property type="match status" value="1"/>
</dbReference>
<dbReference type="InterPro" id="IPR006195">
    <property type="entry name" value="aa-tRNA-synth_II"/>
</dbReference>
<dbReference type="GO" id="GO:0046872">
    <property type="term" value="F:metal ion binding"/>
    <property type="evidence" value="ECO:0007669"/>
    <property type="project" value="UniProtKB-KW"/>
</dbReference>
<comment type="subcellular location">
    <subcellularLocation>
        <location evidence="1 14">Cytoplasm</location>
    </subcellularLocation>
</comment>
<protein>
    <recommendedName>
        <fullName evidence="14">Threonine--tRNA ligase</fullName>
        <ecNumber evidence="14">6.1.1.3</ecNumber>
    </recommendedName>
    <alternativeName>
        <fullName evidence="14">Threonyl-tRNA synthetase</fullName>
        <shortName evidence="14">ThrRS</shortName>
    </alternativeName>
</protein>
<reference evidence="16 17" key="1">
    <citation type="journal article" date="2009" name="PLoS ONE">
        <title>Complete genome sequence of the aerobic CO-oxidizing thermophile Thermomicrobium roseum.</title>
        <authorList>
            <person name="Wu D."/>
            <person name="Raymond J."/>
            <person name="Wu M."/>
            <person name="Chatterji S."/>
            <person name="Ren Q."/>
            <person name="Graham J.E."/>
            <person name="Bryant D.A."/>
            <person name="Robb F."/>
            <person name="Colman A."/>
            <person name="Tallon L.J."/>
            <person name="Badger J.H."/>
            <person name="Madupu R."/>
            <person name="Ward N.L."/>
            <person name="Eisen J.A."/>
        </authorList>
    </citation>
    <scope>NUCLEOTIDE SEQUENCE [LARGE SCALE GENOMIC DNA]</scope>
    <source>
        <strain evidence="17">ATCC 27502 / DSM 5159 / P-2</strain>
    </source>
</reference>
<feature type="domain" description="Aminoacyl-transfer RNA synthetases class-II family profile" evidence="15">
    <location>
        <begin position="219"/>
        <end position="487"/>
    </location>
</feature>
<evidence type="ECO:0000256" key="9">
    <source>
        <dbReference type="ARBA" id="ARBA00022840"/>
    </source>
</evidence>